<reference evidence="5 6" key="1">
    <citation type="submission" date="2015-04" db="EMBL/GenBank/DDBJ databases">
        <authorList>
            <person name="Heijne W.H."/>
            <person name="Fedorova N.D."/>
            <person name="Nierman W.C."/>
            <person name="Vollebregt A.W."/>
            <person name="Zhao Z."/>
            <person name="Wu L."/>
            <person name="Kumar M."/>
            <person name="Stam H."/>
            <person name="van den Berg M.A."/>
            <person name="Pel H.J."/>
        </authorList>
    </citation>
    <scope>NUCLEOTIDE SEQUENCE [LARGE SCALE GENOMIC DNA]</scope>
    <source>
        <strain evidence="5 6">CBS 393.64</strain>
    </source>
</reference>
<dbReference type="OrthoDB" id="5374328at2759"/>
<dbReference type="InterPro" id="IPR050936">
    <property type="entry name" value="AP-1-like"/>
</dbReference>
<dbReference type="EMBL" id="LASV01000167">
    <property type="protein sequence ID" value="KKA21822.1"/>
    <property type="molecule type" value="Genomic_DNA"/>
</dbReference>
<keyword evidence="6" id="KW-1185">Reference proteome</keyword>
<proteinExistence type="predicted"/>
<feature type="compositionally biased region" description="Low complexity" evidence="3">
    <location>
        <begin position="13"/>
        <end position="24"/>
    </location>
</feature>
<evidence type="ECO:0000256" key="2">
    <source>
        <dbReference type="ARBA" id="ARBA00023242"/>
    </source>
</evidence>
<dbReference type="SMART" id="SM00338">
    <property type="entry name" value="BRLZ"/>
    <property type="match status" value="1"/>
</dbReference>
<dbReference type="PROSITE" id="PS00036">
    <property type="entry name" value="BZIP_BASIC"/>
    <property type="match status" value="1"/>
</dbReference>
<protein>
    <submittedName>
        <fullName evidence="5">BZIP transcription factor (HapX)</fullName>
    </submittedName>
</protein>
<dbReference type="SUPFAM" id="SSF57959">
    <property type="entry name" value="Leucine zipper domain"/>
    <property type="match status" value="1"/>
</dbReference>
<name>A0A0F4YU60_RASE3</name>
<comment type="subcellular location">
    <subcellularLocation>
        <location evidence="1">Nucleus</location>
    </subcellularLocation>
</comment>
<evidence type="ECO:0000259" key="4">
    <source>
        <dbReference type="PROSITE" id="PS00036"/>
    </source>
</evidence>
<keyword evidence="2" id="KW-0539">Nucleus</keyword>
<evidence type="ECO:0000313" key="5">
    <source>
        <dbReference type="EMBL" id="KKA21822.1"/>
    </source>
</evidence>
<dbReference type="GO" id="GO:0001228">
    <property type="term" value="F:DNA-binding transcription activator activity, RNA polymerase II-specific"/>
    <property type="evidence" value="ECO:0007669"/>
    <property type="project" value="TreeGrafter"/>
</dbReference>
<feature type="compositionally biased region" description="Polar residues" evidence="3">
    <location>
        <begin position="183"/>
        <end position="192"/>
    </location>
</feature>
<dbReference type="PANTHER" id="PTHR40621">
    <property type="entry name" value="TRANSCRIPTION FACTOR KAPC-RELATED"/>
    <property type="match status" value="1"/>
</dbReference>
<comment type="caution">
    <text evidence="5">The sequence shown here is derived from an EMBL/GenBank/DDBJ whole genome shotgun (WGS) entry which is preliminary data.</text>
</comment>
<dbReference type="Proteomes" id="UP000053958">
    <property type="component" value="Unassembled WGS sequence"/>
</dbReference>
<sequence>MTSVSTPSSAGSPPVIAPALAPAPQVKPAASPSPGVTGSVTTKEWVIPPRPKPGRKPATDTPPTKRKAQNRAAQRAFRERRAARVGELEEQIKKIELEHEAQSTKFKEQIADLNRELEQCQREISWWKTRCHSLEQEVSLERTAKENLQRQSRLSTDTSQQDTVPISIRRSTNDNQHGERQTSRSVSIISSTEAREGRQEIVPSGCGSCSNTRCQCLEDAFQISNLVDNNDNSSPKRPHSPGKDDSSKLHHAEPQVKPEPEQMEIDFTARFAAPRNQTASESRAASTPPADRCGFCEDGTACICAEMADQAEQQDSFENNRLAPIQNLSQFTPPPSDGDVCSDLTLPSISQATNPCANGPGTCAQCLADPRSTLFCKSLAAARAAHGSSGGCCGGKGTDGGCCQSRSSTRNSTSNGKPPLTLTCADAYTTLSRHPNFSRASDELATWLPKLHTLPKPRDVSLKDNIGNRPAMEVEAASVMGVLRYFDRRFADK</sequence>
<feature type="compositionally biased region" description="Polar residues" evidence="3">
    <location>
        <begin position="1"/>
        <end position="11"/>
    </location>
</feature>
<dbReference type="InterPro" id="IPR018287">
    <property type="entry name" value="Hap4_TF_heteromerisation"/>
</dbReference>
<evidence type="ECO:0000313" key="6">
    <source>
        <dbReference type="Proteomes" id="UP000053958"/>
    </source>
</evidence>
<dbReference type="GO" id="GO:0090575">
    <property type="term" value="C:RNA polymerase II transcription regulator complex"/>
    <property type="evidence" value="ECO:0007669"/>
    <property type="project" value="TreeGrafter"/>
</dbReference>
<dbReference type="Gene3D" id="1.20.5.170">
    <property type="match status" value="1"/>
</dbReference>
<accession>A0A0F4YU60</accession>
<evidence type="ECO:0000256" key="3">
    <source>
        <dbReference type="SAM" id="MobiDB-lite"/>
    </source>
</evidence>
<feature type="region of interest" description="Disordered" evidence="3">
    <location>
        <begin position="1"/>
        <end position="82"/>
    </location>
</feature>
<dbReference type="InterPro" id="IPR004827">
    <property type="entry name" value="bZIP"/>
</dbReference>
<dbReference type="InterPro" id="IPR046347">
    <property type="entry name" value="bZIP_sf"/>
</dbReference>
<feature type="region of interest" description="Disordered" evidence="3">
    <location>
        <begin position="227"/>
        <end position="262"/>
    </location>
</feature>
<dbReference type="RefSeq" id="XP_013328434.1">
    <property type="nucleotide sequence ID" value="XM_013472980.1"/>
</dbReference>
<feature type="compositionally biased region" description="Polar residues" evidence="3">
    <location>
        <begin position="149"/>
        <end position="175"/>
    </location>
</feature>
<feature type="region of interest" description="Disordered" evidence="3">
    <location>
        <begin position="146"/>
        <end position="206"/>
    </location>
</feature>
<dbReference type="PANTHER" id="PTHR40621:SF7">
    <property type="entry name" value="BZIP DOMAIN-CONTAINING PROTEIN"/>
    <property type="match status" value="1"/>
</dbReference>
<dbReference type="GO" id="GO:0000976">
    <property type="term" value="F:transcription cis-regulatory region binding"/>
    <property type="evidence" value="ECO:0007669"/>
    <property type="project" value="InterPro"/>
</dbReference>
<dbReference type="STRING" id="1408163.A0A0F4YU60"/>
<feature type="compositionally biased region" description="Basic and acidic residues" evidence="3">
    <location>
        <begin position="241"/>
        <end position="260"/>
    </location>
</feature>
<organism evidence="5 6">
    <name type="scientific">Rasamsonia emersonii (strain ATCC 16479 / CBS 393.64 / IMI 116815)</name>
    <dbReference type="NCBI Taxonomy" id="1408163"/>
    <lineage>
        <taxon>Eukaryota</taxon>
        <taxon>Fungi</taxon>
        <taxon>Dikarya</taxon>
        <taxon>Ascomycota</taxon>
        <taxon>Pezizomycotina</taxon>
        <taxon>Eurotiomycetes</taxon>
        <taxon>Eurotiomycetidae</taxon>
        <taxon>Eurotiales</taxon>
        <taxon>Trichocomaceae</taxon>
        <taxon>Rasamsonia</taxon>
    </lineage>
</organism>
<evidence type="ECO:0000256" key="1">
    <source>
        <dbReference type="ARBA" id="ARBA00004123"/>
    </source>
</evidence>
<dbReference type="AlphaFoldDB" id="A0A0F4YU60"/>
<dbReference type="GeneID" id="25316516"/>
<dbReference type="Pfam" id="PF10297">
    <property type="entry name" value="Hap4_Hap_bind"/>
    <property type="match status" value="1"/>
</dbReference>
<gene>
    <name evidence="5" type="ORF">T310_4168</name>
</gene>
<feature type="domain" description="BZIP" evidence="4">
    <location>
        <begin position="65"/>
        <end position="80"/>
    </location>
</feature>